<sequence length="92" mass="9803">MPFQVSISTESRVSDPSGTESTQGNDQDESKTRSSASSKSPEIQETEVGSSNKTRPLISPDDPELDCELLEANGLGRLSVDVVESVVSFVLS</sequence>
<evidence type="ECO:0000313" key="2">
    <source>
        <dbReference type="EMBL" id="CAG8463241.1"/>
    </source>
</evidence>
<dbReference type="Proteomes" id="UP000789342">
    <property type="component" value="Unassembled WGS sequence"/>
</dbReference>
<feature type="compositionally biased region" description="Polar residues" evidence="1">
    <location>
        <begin position="1"/>
        <end position="25"/>
    </location>
</feature>
<keyword evidence="3" id="KW-1185">Reference proteome</keyword>
<feature type="region of interest" description="Disordered" evidence="1">
    <location>
        <begin position="1"/>
        <end position="64"/>
    </location>
</feature>
<feature type="compositionally biased region" description="Polar residues" evidence="1">
    <location>
        <begin position="41"/>
        <end position="54"/>
    </location>
</feature>
<dbReference type="AlphaFoldDB" id="A0A9N8YY19"/>
<comment type="caution">
    <text evidence="2">The sequence shown here is derived from an EMBL/GenBank/DDBJ whole genome shotgun (WGS) entry which is preliminary data.</text>
</comment>
<name>A0A9N8YY19_9GLOM</name>
<accession>A0A9N8YY19</accession>
<reference evidence="2" key="1">
    <citation type="submission" date="2021-06" db="EMBL/GenBank/DDBJ databases">
        <authorList>
            <person name="Kallberg Y."/>
            <person name="Tangrot J."/>
            <person name="Rosling A."/>
        </authorList>
    </citation>
    <scope>NUCLEOTIDE SEQUENCE</scope>
    <source>
        <strain evidence="2">CL551</strain>
    </source>
</reference>
<gene>
    <name evidence="2" type="ORF">AMORRO_LOCUS1503</name>
</gene>
<evidence type="ECO:0000256" key="1">
    <source>
        <dbReference type="SAM" id="MobiDB-lite"/>
    </source>
</evidence>
<protein>
    <submittedName>
        <fullName evidence="2">4618_t:CDS:1</fullName>
    </submittedName>
</protein>
<proteinExistence type="predicted"/>
<organism evidence="2 3">
    <name type="scientific">Acaulospora morrowiae</name>
    <dbReference type="NCBI Taxonomy" id="94023"/>
    <lineage>
        <taxon>Eukaryota</taxon>
        <taxon>Fungi</taxon>
        <taxon>Fungi incertae sedis</taxon>
        <taxon>Mucoromycota</taxon>
        <taxon>Glomeromycotina</taxon>
        <taxon>Glomeromycetes</taxon>
        <taxon>Diversisporales</taxon>
        <taxon>Acaulosporaceae</taxon>
        <taxon>Acaulospora</taxon>
    </lineage>
</organism>
<dbReference type="EMBL" id="CAJVPV010000564">
    <property type="protein sequence ID" value="CAG8463241.1"/>
    <property type="molecule type" value="Genomic_DNA"/>
</dbReference>
<evidence type="ECO:0000313" key="3">
    <source>
        <dbReference type="Proteomes" id="UP000789342"/>
    </source>
</evidence>